<dbReference type="InterPro" id="IPR014710">
    <property type="entry name" value="RmlC-like_jellyroll"/>
</dbReference>
<dbReference type="CDD" id="cd02234">
    <property type="entry name" value="cupin_BLR7677-like"/>
    <property type="match status" value="1"/>
</dbReference>
<accession>A0A1E1MV58</accession>
<organism evidence="2 3">
    <name type="scientific">Rhynchosporium secalis</name>
    <name type="common">Barley scald fungus</name>
    <dbReference type="NCBI Taxonomy" id="38038"/>
    <lineage>
        <taxon>Eukaryota</taxon>
        <taxon>Fungi</taxon>
        <taxon>Dikarya</taxon>
        <taxon>Ascomycota</taxon>
        <taxon>Pezizomycotina</taxon>
        <taxon>Leotiomycetes</taxon>
        <taxon>Helotiales</taxon>
        <taxon>Ploettnerulaceae</taxon>
        <taxon>Rhynchosporium</taxon>
    </lineage>
</organism>
<proteinExistence type="predicted"/>
<evidence type="ECO:0000313" key="2">
    <source>
        <dbReference type="EMBL" id="CZT52960.1"/>
    </source>
</evidence>
<dbReference type="Gene3D" id="2.60.120.10">
    <property type="entry name" value="Jelly Rolls"/>
    <property type="match status" value="1"/>
</dbReference>
<feature type="domain" description="Cupin type-2" evidence="1">
    <location>
        <begin position="52"/>
        <end position="123"/>
    </location>
</feature>
<protein>
    <submittedName>
        <fullName evidence="2">Related to cupin domain protein</fullName>
    </submittedName>
</protein>
<reference evidence="3" key="1">
    <citation type="submission" date="2016-03" db="EMBL/GenBank/DDBJ databases">
        <authorList>
            <person name="Guldener U."/>
        </authorList>
    </citation>
    <scope>NUCLEOTIDE SEQUENCE [LARGE SCALE GENOMIC DNA]</scope>
</reference>
<dbReference type="PANTHER" id="PTHR38599">
    <property type="entry name" value="CUPIN DOMAIN PROTEIN (AFU_ORTHOLOGUE AFUA_3G13620)"/>
    <property type="match status" value="1"/>
</dbReference>
<gene>
    <name evidence="2" type="ORF">RSE6_14376</name>
</gene>
<dbReference type="SUPFAM" id="SSF51182">
    <property type="entry name" value="RmlC-like cupins"/>
    <property type="match status" value="1"/>
</dbReference>
<dbReference type="EMBL" id="FJVC01000662">
    <property type="protein sequence ID" value="CZT52960.1"/>
    <property type="molecule type" value="Genomic_DNA"/>
</dbReference>
<sequence length="162" mass="18213">MSSKPSHPAVEPIYDPRYFPILNHPYSRPHPILTLIYQHELPNCPGKSIFSMLVTFPPNCSTPPHTHPTAFVAVSVLSGHVFNKMNDNPMTIFGPGEVFFEGIGCRHRISDNASETEEAKIVATMVLDTKVLEEKGIQGILNVDEEWREIFMSEIVKRNRAA</sequence>
<dbReference type="InterPro" id="IPR013096">
    <property type="entry name" value="Cupin_2"/>
</dbReference>
<keyword evidence="3" id="KW-1185">Reference proteome</keyword>
<dbReference type="PANTHER" id="PTHR38599:SF1">
    <property type="entry name" value="CUPIN DOMAIN PROTEIN (AFU_ORTHOLOGUE AFUA_3G13620)"/>
    <property type="match status" value="1"/>
</dbReference>
<dbReference type="InterPro" id="IPR011051">
    <property type="entry name" value="RmlC_Cupin_sf"/>
</dbReference>
<name>A0A1E1MV58_RHYSE</name>
<dbReference type="Pfam" id="PF07883">
    <property type="entry name" value="Cupin_2"/>
    <property type="match status" value="1"/>
</dbReference>
<dbReference type="Proteomes" id="UP000177625">
    <property type="component" value="Unassembled WGS sequence"/>
</dbReference>
<evidence type="ECO:0000259" key="1">
    <source>
        <dbReference type="Pfam" id="PF07883"/>
    </source>
</evidence>
<evidence type="ECO:0000313" key="3">
    <source>
        <dbReference type="Proteomes" id="UP000177625"/>
    </source>
</evidence>
<dbReference type="AlphaFoldDB" id="A0A1E1MV58"/>